<dbReference type="AlphaFoldDB" id="A0A485L0S1"/>
<accession>A0A485L0S1</accession>
<dbReference type="Proteomes" id="UP000332933">
    <property type="component" value="Unassembled WGS sequence"/>
</dbReference>
<organism evidence="3 4">
    <name type="scientific">Aphanomyces stellatus</name>
    <dbReference type="NCBI Taxonomy" id="120398"/>
    <lineage>
        <taxon>Eukaryota</taxon>
        <taxon>Sar</taxon>
        <taxon>Stramenopiles</taxon>
        <taxon>Oomycota</taxon>
        <taxon>Saprolegniomycetes</taxon>
        <taxon>Saprolegniales</taxon>
        <taxon>Verrucalvaceae</taxon>
        <taxon>Aphanomyces</taxon>
    </lineage>
</organism>
<evidence type="ECO:0000313" key="2">
    <source>
        <dbReference type="EMBL" id="KAF0694650.1"/>
    </source>
</evidence>
<evidence type="ECO:0000256" key="1">
    <source>
        <dbReference type="SAM" id="MobiDB-lite"/>
    </source>
</evidence>
<proteinExistence type="predicted"/>
<feature type="compositionally biased region" description="Low complexity" evidence="1">
    <location>
        <begin position="46"/>
        <end position="57"/>
    </location>
</feature>
<evidence type="ECO:0000313" key="4">
    <source>
        <dbReference type="Proteomes" id="UP000332933"/>
    </source>
</evidence>
<keyword evidence="4" id="KW-1185">Reference proteome</keyword>
<dbReference type="EMBL" id="CAADRA010005564">
    <property type="protein sequence ID" value="VFT91311.1"/>
    <property type="molecule type" value="Genomic_DNA"/>
</dbReference>
<name>A0A485L0S1_9STRA</name>
<protein>
    <submittedName>
        <fullName evidence="3">Aste57867_14489 protein</fullName>
    </submittedName>
</protein>
<dbReference type="EMBL" id="VJMH01005543">
    <property type="protein sequence ID" value="KAF0694650.1"/>
    <property type="molecule type" value="Genomic_DNA"/>
</dbReference>
<reference evidence="2" key="2">
    <citation type="submission" date="2019-06" db="EMBL/GenBank/DDBJ databases">
        <title>Genomics analysis of Aphanomyces spp. identifies a new class of oomycete effector associated with host adaptation.</title>
        <authorList>
            <person name="Gaulin E."/>
        </authorList>
    </citation>
    <scope>NUCLEOTIDE SEQUENCE</scope>
    <source>
        <strain evidence="2">CBS 578.67</strain>
    </source>
</reference>
<gene>
    <name evidence="3" type="primary">Aste57867_14489</name>
    <name evidence="2" type="ORF">As57867_014435</name>
    <name evidence="3" type="ORF">ASTE57867_14489</name>
</gene>
<sequence length="124" mass="13342">MHAHTAAAVGRVESGLKRSQAVKLSYVGPDPEIQHEPDTVELGFISPPASATAMPSSTKEKKPATKTAPRLTTSTKFEKKYQQQKRQGTLAKLLSPTNISNNIADLATAAVNATVYRGRKVKID</sequence>
<feature type="region of interest" description="Disordered" evidence="1">
    <location>
        <begin position="46"/>
        <end position="70"/>
    </location>
</feature>
<evidence type="ECO:0000313" key="3">
    <source>
        <dbReference type="EMBL" id="VFT91311.1"/>
    </source>
</evidence>
<reference evidence="3 4" key="1">
    <citation type="submission" date="2019-03" db="EMBL/GenBank/DDBJ databases">
        <authorList>
            <person name="Gaulin E."/>
            <person name="Dumas B."/>
        </authorList>
    </citation>
    <scope>NUCLEOTIDE SEQUENCE [LARGE SCALE GENOMIC DNA]</scope>
    <source>
        <strain evidence="3">CBS 568.67</strain>
    </source>
</reference>